<dbReference type="InterPro" id="IPR022474">
    <property type="entry name" value="Thiopur_S-MeTfrase_Se/Te_detox"/>
</dbReference>
<dbReference type="Pfam" id="PF05724">
    <property type="entry name" value="TPMT"/>
    <property type="match status" value="1"/>
</dbReference>
<dbReference type="PANTHER" id="PTHR10259:SF11">
    <property type="entry name" value="THIOPURINE S-METHYLTRANSFERASE"/>
    <property type="match status" value="1"/>
</dbReference>
<organism evidence="10 11">
    <name type="scientific">Paraperlucidibaca wandonensis</name>
    <dbReference type="NCBI Taxonomy" id="1268273"/>
    <lineage>
        <taxon>Bacteria</taxon>
        <taxon>Pseudomonadati</taxon>
        <taxon>Pseudomonadota</taxon>
        <taxon>Gammaproteobacteria</taxon>
        <taxon>Moraxellales</taxon>
        <taxon>Moraxellaceae</taxon>
        <taxon>Paraperlucidibaca</taxon>
    </lineage>
</organism>
<feature type="binding site" evidence="9">
    <location>
        <position position="10"/>
    </location>
    <ligand>
        <name>S-adenosyl-L-methionine</name>
        <dbReference type="ChEBI" id="CHEBI:59789"/>
    </ligand>
</feature>
<reference evidence="11" key="1">
    <citation type="journal article" date="2019" name="Int. J. Syst. Evol. Microbiol.">
        <title>The Global Catalogue of Microorganisms (GCM) 10K type strain sequencing project: providing services to taxonomists for standard genome sequencing and annotation.</title>
        <authorList>
            <consortium name="The Broad Institute Genomics Platform"/>
            <consortium name="The Broad Institute Genome Sequencing Center for Infectious Disease"/>
            <person name="Wu L."/>
            <person name="Ma J."/>
        </authorList>
    </citation>
    <scope>NUCLEOTIDE SEQUENCE [LARGE SCALE GENOMIC DNA]</scope>
    <source>
        <strain evidence="11">CCUG 63419</strain>
    </source>
</reference>
<keyword evidence="7 9" id="KW-0808">Transferase</keyword>
<dbReference type="InterPro" id="IPR008854">
    <property type="entry name" value="TPMT"/>
</dbReference>
<gene>
    <name evidence="9" type="primary">tpm</name>
    <name evidence="10" type="ORF">ACFQ0F_01215</name>
</gene>
<comment type="similarity">
    <text evidence="3 9">Belongs to the class I-like SAM-binding methyltransferase superfamily. TPMT family.</text>
</comment>
<keyword evidence="5 9" id="KW-0963">Cytoplasm</keyword>
<evidence type="ECO:0000256" key="9">
    <source>
        <dbReference type="HAMAP-Rule" id="MF_00812"/>
    </source>
</evidence>
<evidence type="ECO:0000256" key="8">
    <source>
        <dbReference type="ARBA" id="ARBA00022691"/>
    </source>
</evidence>
<protein>
    <recommendedName>
        <fullName evidence="4 9">Thiopurine S-methyltransferase</fullName>
        <ecNumber evidence="4 9">2.1.1.67</ecNumber>
    </recommendedName>
    <alternativeName>
        <fullName evidence="9">Thiopurine methyltransferase</fullName>
    </alternativeName>
</protein>
<evidence type="ECO:0000313" key="10">
    <source>
        <dbReference type="EMBL" id="MFD0949026.1"/>
    </source>
</evidence>
<dbReference type="GO" id="GO:0008119">
    <property type="term" value="F:thiopurine S-methyltransferase activity"/>
    <property type="evidence" value="ECO:0007669"/>
    <property type="project" value="UniProtKB-EC"/>
</dbReference>
<dbReference type="HAMAP" id="MF_00812">
    <property type="entry name" value="Thiopur_methtran"/>
    <property type="match status" value="1"/>
</dbReference>
<dbReference type="Gene3D" id="3.40.50.150">
    <property type="entry name" value="Vaccinia Virus protein VP39"/>
    <property type="match status" value="1"/>
</dbReference>
<evidence type="ECO:0000256" key="1">
    <source>
        <dbReference type="ARBA" id="ARBA00000903"/>
    </source>
</evidence>
<proteinExistence type="inferred from homology"/>
<comment type="caution">
    <text evidence="10">The sequence shown here is derived from an EMBL/GenBank/DDBJ whole genome shotgun (WGS) entry which is preliminary data.</text>
</comment>
<feature type="binding site" evidence="9">
    <location>
        <position position="122"/>
    </location>
    <ligand>
        <name>S-adenosyl-L-methionine</name>
        <dbReference type="ChEBI" id="CHEBI:59789"/>
    </ligand>
</feature>
<dbReference type="Proteomes" id="UP001597044">
    <property type="component" value="Unassembled WGS sequence"/>
</dbReference>
<evidence type="ECO:0000256" key="6">
    <source>
        <dbReference type="ARBA" id="ARBA00022603"/>
    </source>
</evidence>
<dbReference type="InterPro" id="IPR025835">
    <property type="entry name" value="Thiopurine_S-MeTrfase"/>
</dbReference>
<dbReference type="PIRSF" id="PIRSF023956">
    <property type="entry name" value="Thiopurine_S-methyltransferase"/>
    <property type="match status" value="1"/>
</dbReference>
<comment type="catalytic activity">
    <reaction evidence="1 9">
        <text>S-adenosyl-L-methionine + a thiopurine = S-adenosyl-L-homocysteine + a thiopurine S-methylether.</text>
        <dbReference type="EC" id="2.1.1.67"/>
    </reaction>
</comment>
<evidence type="ECO:0000313" key="11">
    <source>
        <dbReference type="Proteomes" id="UP001597044"/>
    </source>
</evidence>
<dbReference type="PROSITE" id="PS51585">
    <property type="entry name" value="SAM_MT_TPMT"/>
    <property type="match status" value="1"/>
</dbReference>
<dbReference type="PANTHER" id="PTHR10259">
    <property type="entry name" value="THIOPURINE S-METHYLTRANSFERASE"/>
    <property type="match status" value="1"/>
</dbReference>
<keyword evidence="6 9" id="KW-0489">Methyltransferase</keyword>
<sequence length="217" mass="24593">MDAEFWHERWRKQEIGFHREQVHPQLAAHFHQLNDTARQRVFVPLCGKSVDMIWLCQQGAEVVGSELSALAIEAFAQENALELSPTKAEKHTLYAQPGLSLWQGDFFTLTPEQIQCTGFYDRAALVALPPSMREAYVAQLERVLAPNASGLIITFEYDSAEMSGPPFPISADEIQSLFAANWHIERLSFQDILAEHPGMQARGLTSLQESVWRLTRR</sequence>
<dbReference type="SUPFAM" id="SSF53335">
    <property type="entry name" value="S-adenosyl-L-methionine-dependent methyltransferases"/>
    <property type="match status" value="1"/>
</dbReference>
<dbReference type="NCBIfam" id="TIGR03840">
    <property type="entry name" value="TMPT_Se_Te"/>
    <property type="match status" value="1"/>
</dbReference>
<dbReference type="RefSeq" id="WP_379068178.1">
    <property type="nucleotide sequence ID" value="NZ_JBHTIT010000001.1"/>
</dbReference>
<comment type="subcellular location">
    <subcellularLocation>
        <location evidence="2 9">Cytoplasm</location>
    </subcellularLocation>
</comment>
<accession>A0ABW3HGY4</accession>
<feature type="binding site" evidence="9">
    <location>
        <position position="66"/>
    </location>
    <ligand>
        <name>S-adenosyl-L-methionine</name>
        <dbReference type="ChEBI" id="CHEBI:59789"/>
    </ligand>
</feature>
<keyword evidence="8 9" id="KW-0949">S-adenosyl-L-methionine</keyword>
<feature type="binding site" evidence="9">
    <location>
        <position position="45"/>
    </location>
    <ligand>
        <name>S-adenosyl-L-methionine</name>
        <dbReference type="ChEBI" id="CHEBI:59789"/>
    </ligand>
</feature>
<evidence type="ECO:0000256" key="4">
    <source>
        <dbReference type="ARBA" id="ARBA00011905"/>
    </source>
</evidence>
<keyword evidence="11" id="KW-1185">Reference proteome</keyword>
<dbReference type="EMBL" id="JBHTIT010000001">
    <property type="protein sequence ID" value="MFD0949026.1"/>
    <property type="molecule type" value="Genomic_DNA"/>
</dbReference>
<evidence type="ECO:0000256" key="2">
    <source>
        <dbReference type="ARBA" id="ARBA00004496"/>
    </source>
</evidence>
<name>A0ABW3HGY4_9GAMM</name>
<dbReference type="EC" id="2.1.1.67" evidence="4 9"/>
<dbReference type="GO" id="GO:0032259">
    <property type="term" value="P:methylation"/>
    <property type="evidence" value="ECO:0007669"/>
    <property type="project" value="UniProtKB-KW"/>
</dbReference>
<dbReference type="NCBIfam" id="NF009732">
    <property type="entry name" value="PRK13255.1"/>
    <property type="match status" value="1"/>
</dbReference>
<evidence type="ECO:0000256" key="5">
    <source>
        <dbReference type="ARBA" id="ARBA00022490"/>
    </source>
</evidence>
<dbReference type="InterPro" id="IPR029063">
    <property type="entry name" value="SAM-dependent_MTases_sf"/>
</dbReference>
<evidence type="ECO:0000256" key="3">
    <source>
        <dbReference type="ARBA" id="ARBA00008145"/>
    </source>
</evidence>
<evidence type="ECO:0000256" key="7">
    <source>
        <dbReference type="ARBA" id="ARBA00022679"/>
    </source>
</evidence>